<dbReference type="GO" id="GO:0030018">
    <property type="term" value="C:Z disc"/>
    <property type="evidence" value="ECO:0007669"/>
    <property type="project" value="UniProtKB-SubCell"/>
</dbReference>
<accession>A0A8D9C078</accession>
<dbReference type="SMART" id="SM00333">
    <property type="entry name" value="TUDOR"/>
    <property type="match status" value="1"/>
</dbReference>
<feature type="compositionally biased region" description="Basic residues" evidence="8">
    <location>
        <begin position="86"/>
        <end position="104"/>
    </location>
</feature>
<dbReference type="InterPro" id="IPR002999">
    <property type="entry name" value="Tudor"/>
</dbReference>
<keyword evidence="5" id="KW-0508">mRNA splicing</keyword>
<dbReference type="GO" id="GO:0006397">
    <property type="term" value="P:mRNA processing"/>
    <property type="evidence" value="ECO:0007669"/>
    <property type="project" value="UniProtKB-KW"/>
</dbReference>
<evidence type="ECO:0000256" key="8">
    <source>
        <dbReference type="SAM" id="MobiDB-lite"/>
    </source>
</evidence>
<feature type="compositionally biased region" description="Low complexity" evidence="8">
    <location>
        <begin position="72"/>
        <end position="85"/>
    </location>
</feature>
<protein>
    <submittedName>
        <fullName evidence="10">Survival motor neuron protein</fullName>
    </submittedName>
</protein>
<dbReference type="EMBL" id="HBUF01679857">
    <property type="protein sequence ID" value="CAG6792157.1"/>
    <property type="molecule type" value="Transcribed_RNA"/>
</dbReference>
<dbReference type="InterPro" id="IPR040424">
    <property type="entry name" value="Smn1"/>
</dbReference>
<feature type="region of interest" description="Disordered" evidence="8">
    <location>
        <begin position="53"/>
        <end position="104"/>
    </location>
</feature>
<dbReference type="PROSITE" id="PS50304">
    <property type="entry name" value="TUDOR"/>
    <property type="match status" value="1"/>
</dbReference>
<dbReference type="GO" id="GO:0097504">
    <property type="term" value="C:Gemini of Cajal bodies"/>
    <property type="evidence" value="ECO:0007669"/>
    <property type="project" value="UniProtKB-SubCell"/>
</dbReference>
<dbReference type="PANTHER" id="PTHR39267">
    <property type="entry name" value="SURVIVAL MOTOR NEURON-LIKE PROTEIN 1"/>
    <property type="match status" value="1"/>
</dbReference>
<dbReference type="InterPro" id="IPR010304">
    <property type="entry name" value="SMN_Tudor"/>
</dbReference>
<sequence length="264" mass="29390">MSEGQQNDSKVVNPTNNEDNFNLQVDLFVQTPDDSELIDAYERAVKLAKQKIIQNRPDLQELESEDNKTLKNENANQNVNNGNKSNKSKKKKGKNNKSKWSRGKNCRAVYSEDNKEYEATICHLSPEQDECVVKFIGYGNKESVPLSSLKPSHGPDAVLDQKFRTTNVARSTTASELNESFYSPSSACDDSARFIPFDSSRPDNSIPANMSMPPLPPPAFLAGQPLDSTESLSAVLMAWYMAGYHTGRYEASLGLNKNKPYGRL</sequence>
<evidence type="ECO:0000259" key="9">
    <source>
        <dbReference type="PROSITE" id="PS50304"/>
    </source>
</evidence>
<feature type="compositionally biased region" description="Polar residues" evidence="8">
    <location>
        <begin position="1"/>
        <end position="23"/>
    </location>
</feature>
<keyword evidence="6" id="KW-0539">Nucleus</keyword>
<evidence type="ECO:0000313" key="10">
    <source>
        <dbReference type="EMBL" id="CAG6792157.1"/>
    </source>
</evidence>
<dbReference type="GO" id="GO:0008380">
    <property type="term" value="P:RNA splicing"/>
    <property type="evidence" value="ECO:0007669"/>
    <property type="project" value="UniProtKB-KW"/>
</dbReference>
<dbReference type="Pfam" id="PF06003">
    <property type="entry name" value="SMN_Tudor"/>
    <property type="match status" value="1"/>
</dbReference>
<dbReference type="CDD" id="cd22852">
    <property type="entry name" value="SMN_C"/>
    <property type="match status" value="1"/>
</dbReference>
<evidence type="ECO:0000256" key="3">
    <source>
        <dbReference type="ARBA" id="ARBA00005371"/>
    </source>
</evidence>
<name>A0A8D9C078_9HEMI</name>
<evidence type="ECO:0000256" key="7">
    <source>
        <dbReference type="ARBA" id="ARBA00034695"/>
    </source>
</evidence>
<proteinExistence type="inferred from homology"/>
<dbReference type="EMBL" id="HBUF01361878">
    <property type="protein sequence ID" value="CAG6721255.1"/>
    <property type="molecule type" value="Transcribed_RNA"/>
</dbReference>
<keyword evidence="4" id="KW-0507">mRNA processing</keyword>
<dbReference type="CDD" id="cd21182">
    <property type="entry name" value="Tudor_SMN_SPF30-like"/>
    <property type="match status" value="1"/>
</dbReference>
<feature type="domain" description="Tudor" evidence="9">
    <location>
        <begin position="99"/>
        <end position="159"/>
    </location>
</feature>
<evidence type="ECO:0000256" key="2">
    <source>
        <dbReference type="ARBA" id="ARBA00004408"/>
    </source>
</evidence>
<evidence type="ECO:0000256" key="5">
    <source>
        <dbReference type="ARBA" id="ARBA00023187"/>
    </source>
</evidence>
<dbReference type="InterPro" id="IPR047313">
    <property type="entry name" value="SMN_C"/>
</dbReference>
<organism evidence="10">
    <name type="scientific">Cacopsylla melanoneura</name>
    <dbReference type="NCBI Taxonomy" id="428564"/>
    <lineage>
        <taxon>Eukaryota</taxon>
        <taxon>Metazoa</taxon>
        <taxon>Ecdysozoa</taxon>
        <taxon>Arthropoda</taxon>
        <taxon>Hexapoda</taxon>
        <taxon>Insecta</taxon>
        <taxon>Pterygota</taxon>
        <taxon>Neoptera</taxon>
        <taxon>Paraneoptera</taxon>
        <taxon>Hemiptera</taxon>
        <taxon>Sternorrhyncha</taxon>
        <taxon>Psylloidea</taxon>
        <taxon>Psyllidae</taxon>
        <taxon>Psyllinae</taxon>
        <taxon>Cacopsylla</taxon>
    </lineage>
</organism>
<dbReference type="SUPFAM" id="SSF63748">
    <property type="entry name" value="Tudor/PWWP/MBT"/>
    <property type="match status" value="1"/>
</dbReference>
<feature type="region of interest" description="Disordered" evidence="8">
    <location>
        <begin position="1"/>
        <end position="24"/>
    </location>
</feature>
<dbReference type="GO" id="GO:0015030">
    <property type="term" value="C:Cajal body"/>
    <property type="evidence" value="ECO:0007669"/>
    <property type="project" value="UniProtKB-SubCell"/>
</dbReference>
<reference evidence="10" key="1">
    <citation type="submission" date="2021-05" db="EMBL/GenBank/DDBJ databases">
        <authorList>
            <person name="Alioto T."/>
            <person name="Alioto T."/>
            <person name="Gomez Garrido J."/>
        </authorList>
    </citation>
    <scope>NUCLEOTIDE SEQUENCE</scope>
</reference>
<dbReference type="EMBL" id="HBUF01361879">
    <property type="protein sequence ID" value="CAG6721260.1"/>
    <property type="molecule type" value="Transcribed_RNA"/>
</dbReference>
<dbReference type="Pfam" id="PF20636">
    <property type="entry name" value="SMN_G2-BD"/>
    <property type="match status" value="1"/>
</dbReference>
<evidence type="ECO:0000256" key="1">
    <source>
        <dbReference type="ARBA" id="ARBA00004216"/>
    </source>
</evidence>
<dbReference type="EMBL" id="HBUF01361877">
    <property type="protein sequence ID" value="CAG6721250.1"/>
    <property type="molecule type" value="Transcribed_RNA"/>
</dbReference>
<evidence type="ECO:0000256" key="4">
    <source>
        <dbReference type="ARBA" id="ARBA00022664"/>
    </source>
</evidence>
<comment type="similarity">
    <text evidence="3">Belongs to the SMN family.</text>
</comment>
<dbReference type="Pfam" id="PF20635">
    <property type="entry name" value="SMN_YG-box"/>
    <property type="match status" value="1"/>
</dbReference>
<comment type="subcellular location">
    <subcellularLocation>
        <location evidence="1">Cytoplasm</location>
        <location evidence="1">Myofibril</location>
        <location evidence="1">Sarcomere</location>
        <location evidence="1">Z line</location>
    </subcellularLocation>
    <subcellularLocation>
        <location evidence="2">Nucleus</location>
        <location evidence="2">Cajal body</location>
    </subcellularLocation>
    <subcellularLocation>
        <location evidence="7">Nucleus</location>
        <location evidence="7">Gem</location>
    </subcellularLocation>
</comment>
<dbReference type="InterPro" id="IPR049481">
    <property type="entry name" value="SMN_G2-BD"/>
</dbReference>
<dbReference type="EMBL" id="HBUF01239248">
    <property type="protein sequence ID" value="CAG6676277.1"/>
    <property type="molecule type" value="Transcribed_RNA"/>
</dbReference>
<dbReference type="AlphaFoldDB" id="A0A8D9C078"/>
<evidence type="ECO:0000256" key="6">
    <source>
        <dbReference type="ARBA" id="ARBA00023242"/>
    </source>
</evidence>
<dbReference type="PANTHER" id="PTHR39267:SF1">
    <property type="entry name" value="SURVIVAL MOTOR NEURON PROTEIN"/>
    <property type="match status" value="1"/>
</dbReference>
<dbReference type="EMBL" id="HBUF01020655">
    <property type="protein sequence ID" value="CAG6611066.1"/>
    <property type="molecule type" value="Transcribed_RNA"/>
</dbReference>
<dbReference type="GO" id="GO:0003723">
    <property type="term" value="F:RNA binding"/>
    <property type="evidence" value="ECO:0007669"/>
    <property type="project" value="InterPro"/>
</dbReference>
<dbReference type="EMBL" id="HBUF01361876">
    <property type="protein sequence ID" value="CAG6721246.1"/>
    <property type="molecule type" value="Transcribed_RNA"/>
</dbReference>
<dbReference type="Gene3D" id="2.30.30.140">
    <property type="match status" value="1"/>
</dbReference>